<organism evidence="11 12">
    <name type="scientific">Allochromatium warmingii</name>
    <name type="common">Chromatium warmingii</name>
    <dbReference type="NCBI Taxonomy" id="61595"/>
    <lineage>
        <taxon>Bacteria</taxon>
        <taxon>Pseudomonadati</taxon>
        <taxon>Pseudomonadota</taxon>
        <taxon>Gammaproteobacteria</taxon>
        <taxon>Chromatiales</taxon>
        <taxon>Chromatiaceae</taxon>
        <taxon>Allochromatium</taxon>
    </lineage>
</organism>
<dbReference type="PANTHER" id="PTHR30616:SF2">
    <property type="entry name" value="PURINE NUCLEOSIDE PHOSPHORYLASE LACC1"/>
    <property type="match status" value="1"/>
</dbReference>
<dbReference type="Proteomes" id="UP000198672">
    <property type="component" value="Unassembled WGS sequence"/>
</dbReference>
<evidence type="ECO:0000256" key="2">
    <source>
        <dbReference type="ARBA" id="ARBA00007353"/>
    </source>
</evidence>
<dbReference type="CDD" id="cd16833">
    <property type="entry name" value="YfiH"/>
    <property type="match status" value="1"/>
</dbReference>
<dbReference type="Pfam" id="PF02578">
    <property type="entry name" value="Cu-oxidase_4"/>
    <property type="match status" value="1"/>
</dbReference>
<evidence type="ECO:0000256" key="10">
    <source>
        <dbReference type="RuleBase" id="RU361274"/>
    </source>
</evidence>
<gene>
    <name evidence="11" type="ORF">SAMN05421644_11265</name>
</gene>
<evidence type="ECO:0000313" key="11">
    <source>
        <dbReference type="EMBL" id="SDX76809.1"/>
    </source>
</evidence>
<dbReference type="SUPFAM" id="SSF64438">
    <property type="entry name" value="CNF1/YfiH-like putative cysteine hydrolases"/>
    <property type="match status" value="1"/>
</dbReference>
<evidence type="ECO:0000313" key="12">
    <source>
        <dbReference type="Proteomes" id="UP000198672"/>
    </source>
</evidence>
<evidence type="ECO:0000256" key="1">
    <source>
        <dbReference type="ARBA" id="ARBA00000553"/>
    </source>
</evidence>
<dbReference type="RefSeq" id="WP_091332907.1">
    <property type="nucleotide sequence ID" value="NZ_FNOW01000012.1"/>
</dbReference>
<reference evidence="12" key="1">
    <citation type="submission" date="2016-10" db="EMBL/GenBank/DDBJ databases">
        <authorList>
            <person name="Varghese N."/>
            <person name="Submissions S."/>
        </authorList>
    </citation>
    <scope>NUCLEOTIDE SEQUENCE [LARGE SCALE GENOMIC DNA]</scope>
    <source>
        <strain evidence="12">DSM 173</strain>
    </source>
</reference>
<comment type="catalytic activity">
    <reaction evidence="7">
        <text>adenosine + H2O + H(+) = inosine + NH4(+)</text>
        <dbReference type="Rhea" id="RHEA:24408"/>
        <dbReference type="ChEBI" id="CHEBI:15377"/>
        <dbReference type="ChEBI" id="CHEBI:15378"/>
        <dbReference type="ChEBI" id="CHEBI:16335"/>
        <dbReference type="ChEBI" id="CHEBI:17596"/>
        <dbReference type="ChEBI" id="CHEBI:28938"/>
        <dbReference type="EC" id="3.5.4.4"/>
    </reaction>
    <physiologicalReaction direction="left-to-right" evidence="7">
        <dbReference type="Rhea" id="RHEA:24409"/>
    </physiologicalReaction>
</comment>
<accession>A0A1H3EFW4</accession>
<evidence type="ECO:0000256" key="8">
    <source>
        <dbReference type="ARBA" id="ARBA00048968"/>
    </source>
</evidence>
<name>A0A1H3EFW4_ALLWA</name>
<dbReference type="EMBL" id="FNOW01000012">
    <property type="protein sequence ID" value="SDX76809.1"/>
    <property type="molecule type" value="Genomic_DNA"/>
</dbReference>
<sequence>MSPIAWLEPNWPAPASVRAVATMRRGGVSSEPFASLNLADHVGDDPQCVRRNRERLCAALELPTEPLWLRQVHGCTLIRAEQINGASPPEADAVIASTPDRVCAVLTADCLPVLLCDDTGTQVAAAHAGWRGLADGVLEQTVVAFAGAPERLFAWIGPAIGATAFEVGPEVRAAFLAVDAAASAAFRPSPNPTHPDRWLADLAQLARQRLARLGITQVFGGEHCTATEPERFFSYRRDGRTGRQVSLIWLAPPDNTGSPTP</sequence>
<evidence type="ECO:0000256" key="4">
    <source>
        <dbReference type="ARBA" id="ARBA00022723"/>
    </source>
</evidence>
<dbReference type="GO" id="GO:0005507">
    <property type="term" value="F:copper ion binding"/>
    <property type="evidence" value="ECO:0007669"/>
    <property type="project" value="TreeGrafter"/>
</dbReference>
<evidence type="ECO:0000256" key="5">
    <source>
        <dbReference type="ARBA" id="ARBA00022801"/>
    </source>
</evidence>
<keyword evidence="3" id="KW-0808">Transferase</keyword>
<keyword evidence="12" id="KW-1185">Reference proteome</keyword>
<comment type="similarity">
    <text evidence="2 10">Belongs to the purine nucleoside phosphorylase YfiH/LACC1 family.</text>
</comment>
<evidence type="ECO:0000256" key="3">
    <source>
        <dbReference type="ARBA" id="ARBA00022679"/>
    </source>
</evidence>
<keyword evidence="6" id="KW-0862">Zinc</keyword>
<dbReference type="InterPro" id="IPR011324">
    <property type="entry name" value="Cytotoxic_necrot_fac-like_cat"/>
</dbReference>
<keyword evidence="5" id="KW-0378">Hydrolase</keyword>
<evidence type="ECO:0000256" key="9">
    <source>
        <dbReference type="ARBA" id="ARBA00049893"/>
    </source>
</evidence>
<dbReference type="PANTHER" id="PTHR30616">
    <property type="entry name" value="UNCHARACTERIZED PROTEIN YFIH"/>
    <property type="match status" value="1"/>
</dbReference>
<evidence type="ECO:0000256" key="6">
    <source>
        <dbReference type="ARBA" id="ARBA00022833"/>
    </source>
</evidence>
<comment type="catalytic activity">
    <reaction evidence="9">
        <text>S-methyl-5'-thioadenosine + phosphate = 5-(methylsulfanyl)-alpha-D-ribose 1-phosphate + adenine</text>
        <dbReference type="Rhea" id="RHEA:11852"/>
        <dbReference type="ChEBI" id="CHEBI:16708"/>
        <dbReference type="ChEBI" id="CHEBI:17509"/>
        <dbReference type="ChEBI" id="CHEBI:43474"/>
        <dbReference type="ChEBI" id="CHEBI:58533"/>
        <dbReference type="EC" id="2.4.2.28"/>
    </reaction>
    <physiologicalReaction direction="left-to-right" evidence="9">
        <dbReference type="Rhea" id="RHEA:11853"/>
    </physiologicalReaction>
</comment>
<dbReference type="AlphaFoldDB" id="A0A1H3EFW4"/>
<dbReference type="GO" id="GO:0016787">
    <property type="term" value="F:hydrolase activity"/>
    <property type="evidence" value="ECO:0007669"/>
    <property type="project" value="UniProtKB-KW"/>
</dbReference>
<comment type="catalytic activity">
    <reaction evidence="1">
        <text>inosine + phosphate = alpha-D-ribose 1-phosphate + hypoxanthine</text>
        <dbReference type="Rhea" id="RHEA:27646"/>
        <dbReference type="ChEBI" id="CHEBI:17368"/>
        <dbReference type="ChEBI" id="CHEBI:17596"/>
        <dbReference type="ChEBI" id="CHEBI:43474"/>
        <dbReference type="ChEBI" id="CHEBI:57720"/>
        <dbReference type="EC" id="2.4.2.1"/>
    </reaction>
    <physiologicalReaction direction="left-to-right" evidence="1">
        <dbReference type="Rhea" id="RHEA:27647"/>
    </physiologicalReaction>
</comment>
<dbReference type="Gene3D" id="3.60.140.10">
    <property type="entry name" value="CNF1/YfiH-like putative cysteine hydrolases"/>
    <property type="match status" value="1"/>
</dbReference>
<dbReference type="OrthoDB" id="4279at2"/>
<keyword evidence="4" id="KW-0479">Metal-binding</keyword>
<proteinExistence type="inferred from homology"/>
<dbReference type="GO" id="GO:0017061">
    <property type="term" value="F:S-methyl-5-thioadenosine phosphorylase activity"/>
    <property type="evidence" value="ECO:0007669"/>
    <property type="project" value="UniProtKB-EC"/>
</dbReference>
<evidence type="ECO:0000256" key="7">
    <source>
        <dbReference type="ARBA" id="ARBA00047989"/>
    </source>
</evidence>
<dbReference type="InterPro" id="IPR003730">
    <property type="entry name" value="Cu_polyphenol_OxRdtase"/>
</dbReference>
<dbReference type="NCBIfam" id="TIGR00726">
    <property type="entry name" value="peptidoglycan editing factor PgeF"/>
    <property type="match status" value="1"/>
</dbReference>
<dbReference type="STRING" id="61595.SAMN05421644_11265"/>
<protein>
    <recommendedName>
        <fullName evidence="10">Purine nucleoside phosphorylase</fullName>
    </recommendedName>
</protein>
<comment type="catalytic activity">
    <reaction evidence="8">
        <text>adenosine + phosphate = alpha-D-ribose 1-phosphate + adenine</text>
        <dbReference type="Rhea" id="RHEA:27642"/>
        <dbReference type="ChEBI" id="CHEBI:16335"/>
        <dbReference type="ChEBI" id="CHEBI:16708"/>
        <dbReference type="ChEBI" id="CHEBI:43474"/>
        <dbReference type="ChEBI" id="CHEBI:57720"/>
        <dbReference type="EC" id="2.4.2.1"/>
    </reaction>
    <physiologicalReaction direction="left-to-right" evidence="8">
        <dbReference type="Rhea" id="RHEA:27643"/>
    </physiologicalReaction>
</comment>
<dbReference type="InterPro" id="IPR038371">
    <property type="entry name" value="Cu_polyphenol_OxRdtase_sf"/>
</dbReference>